<gene>
    <name evidence="1" type="ORF">UU14_C0010G0004</name>
</gene>
<accession>A0A0G0VJN4</accession>
<comment type="caution">
    <text evidence="1">The sequence shown here is derived from an EMBL/GenBank/DDBJ whole genome shotgun (WGS) entry which is preliminary data.</text>
</comment>
<dbReference type="Proteomes" id="UP000034664">
    <property type="component" value="Unassembled WGS sequence"/>
</dbReference>
<name>A0A0G0VJN4_9BACT</name>
<organism evidence="1 2">
    <name type="scientific">Candidatus Roizmanbacteria bacterium GW2011_GWB1_40_7</name>
    <dbReference type="NCBI Taxonomy" id="1618482"/>
    <lineage>
        <taxon>Bacteria</taxon>
        <taxon>Candidatus Roizmaniibacteriota</taxon>
    </lineage>
</organism>
<protein>
    <submittedName>
        <fullName evidence="1">Uncharacterized protein</fullName>
    </submittedName>
</protein>
<evidence type="ECO:0000313" key="1">
    <source>
        <dbReference type="EMBL" id="KKR72170.1"/>
    </source>
</evidence>
<sequence length="107" mass="11889">MSRLKEVHVGAYVGCPNSPICNFLKNGTCGHVEALREPQNIGTIIFDPQESPYAEGGYEDKKRDIIRAWEQSDCGTCSDNPFGESVELFGSTSLLNLSPWRDHVKTE</sequence>
<dbReference type="AlphaFoldDB" id="A0A0G0VJN4"/>
<dbReference type="EMBL" id="LBZM01000010">
    <property type="protein sequence ID" value="KKR72170.1"/>
    <property type="molecule type" value="Genomic_DNA"/>
</dbReference>
<proteinExistence type="predicted"/>
<evidence type="ECO:0000313" key="2">
    <source>
        <dbReference type="Proteomes" id="UP000034664"/>
    </source>
</evidence>
<reference evidence="1 2" key="1">
    <citation type="journal article" date="2015" name="Nature">
        <title>rRNA introns, odd ribosomes, and small enigmatic genomes across a large radiation of phyla.</title>
        <authorList>
            <person name="Brown C.T."/>
            <person name="Hug L.A."/>
            <person name="Thomas B.C."/>
            <person name="Sharon I."/>
            <person name="Castelle C.J."/>
            <person name="Singh A."/>
            <person name="Wilkins M.J."/>
            <person name="Williams K.H."/>
            <person name="Banfield J.F."/>
        </authorList>
    </citation>
    <scope>NUCLEOTIDE SEQUENCE [LARGE SCALE GENOMIC DNA]</scope>
</reference>